<accession>A0A1H9XMV7</accession>
<dbReference type="EMBL" id="FOHB01000009">
    <property type="protein sequence ID" value="SES47488.1"/>
    <property type="molecule type" value="Genomic_DNA"/>
</dbReference>
<keyword evidence="1" id="KW-0472">Membrane</keyword>
<name>A0A1H9XMV7_9MICO</name>
<proteinExistence type="predicted"/>
<sequence>MPLPRPAPGTGRWWVVGIVGCLLGVALVTWLALANTVGRVTWTDTSYKVVDDRTVEVQFEVHRPHGQAVTCLVRALDQGFGVVGSVEVQVPASPERDVHRKVTVRTTTRAVTGAVRSCSPA</sequence>
<protein>
    <recommendedName>
        <fullName evidence="4">DUF4307 domain-containing protein</fullName>
    </recommendedName>
</protein>
<dbReference type="STRING" id="587636.SAMN05216199_4089"/>
<gene>
    <name evidence="2" type="ORF">SAMN05216199_4089</name>
</gene>
<organism evidence="2 3">
    <name type="scientific">Pedococcus cremeus</name>
    <dbReference type="NCBI Taxonomy" id="587636"/>
    <lineage>
        <taxon>Bacteria</taxon>
        <taxon>Bacillati</taxon>
        <taxon>Actinomycetota</taxon>
        <taxon>Actinomycetes</taxon>
        <taxon>Micrococcales</taxon>
        <taxon>Intrasporangiaceae</taxon>
        <taxon>Pedococcus</taxon>
    </lineage>
</organism>
<dbReference type="Proteomes" id="UP000199019">
    <property type="component" value="Unassembled WGS sequence"/>
</dbReference>
<evidence type="ECO:0000256" key="1">
    <source>
        <dbReference type="SAM" id="Phobius"/>
    </source>
</evidence>
<keyword evidence="1" id="KW-0812">Transmembrane</keyword>
<dbReference type="InterPro" id="IPR025443">
    <property type="entry name" value="DUF4307"/>
</dbReference>
<dbReference type="OrthoDB" id="5147470at2"/>
<evidence type="ECO:0008006" key="4">
    <source>
        <dbReference type="Google" id="ProtNLM"/>
    </source>
</evidence>
<dbReference type="Pfam" id="PF14155">
    <property type="entry name" value="DUF4307"/>
    <property type="match status" value="1"/>
</dbReference>
<feature type="transmembrane region" description="Helical" evidence="1">
    <location>
        <begin position="12"/>
        <end position="33"/>
    </location>
</feature>
<evidence type="ECO:0000313" key="2">
    <source>
        <dbReference type="EMBL" id="SES47488.1"/>
    </source>
</evidence>
<reference evidence="3" key="1">
    <citation type="submission" date="2016-10" db="EMBL/GenBank/DDBJ databases">
        <authorList>
            <person name="Varghese N."/>
            <person name="Submissions S."/>
        </authorList>
    </citation>
    <scope>NUCLEOTIDE SEQUENCE [LARGE SCALE GENOMIC DNA]</scope>
    <source>
        <strain evidence="3">CGMCC 1.6963</strain>
    </source>
</reference>
<keyword evidence="1" id="KW-1133">Transmembrane helix</keyword>
<evidence type="ECO:0000313" key="3">
    <source>
        <dbReference type="Proteomes" id="UP000199019"/>
    </source>
</evidence>
<dbReference type="AlphaFoldDB" id="A0A1H9XMV7"/>
<keyword evidence="3" id="KW-1185">Reference proteome</keyword>
<dbReference type="RefSeq" id="WP_091762212.1">
    <property type="nucleotide sequence ID" value="NZ_FOHB01000009.1"/>
</dbReference>